<evidence type="ECO:0000256" key="1">
    <source>
        <dbReference type="SAM" id="MobiDB-lite"/>
    </source>
</evidence>
<comment type="caution">
    <text evidence="2">The sequence shown here is derived from an EMBL/GenBank/DDBJ whole genome shotgun (WGS) entry which is preliminary data.</text>
</comment>
<evidence type="ECO:0000313" key="2">
    <source>
        <dbReference type="EMBL" id="MFC0471852.1"/>
    </source>
</evidence>
<dbReference type="EMBL" id="JBHLUX010000037">
    <property type="protein sequence ID" value="MFC0471852.1"/>
    <property type="molecule type" value="Genomic_DNA"/>
</dbReference>
<sequence>MGRQKKGNANAQRNNNAKKQGKENHPDTEFSSYAEVEAQKMNRNQHS</sequence>
<protein>
    <submittedName>
        <fullName evidence="2">Uncharacterized protein</fullName>
    </submittedName>
</protein>
<dbReference type="RefSeq" id="WP_335961785.1">
    <property type="nucleotide sequence ID" value="NZ_JAXBLX010000020.1"/>
</dbReference>
<proteinExistence type="predicted"/>
<name>A0ABV6KEU6_9BACI</name>
<dbReference type="Proteomes" id="UP001589838">
    <property type="component" value="Unassembled WGS sequence"/>
</dbReference>
<evidence type="ECO:0000313" key="3">
    <source>
        <dbReference type="Proteomes" id="UP001589838"/>
    </source>
</evidence>
<feature type="compositionally biased region" description="Low complexity" evidence="1">
    <location>
        <begin position="7"/>
        <end position="18"/>
    </location>
</feature>
<reference evidence="2 3" key="1">
    <citation type="submission" date="2024-09" db="EMBL/GenBank/DDBJ databases">
        <authorList>
            <person name="Sun Q."/>
            <person name="Mori K."/>
        </authorList>
    </citation>
    <scope>NUCLEOTIDE SEQUENCE [LARGE SCALE GENOMIC DNA]</scope>
    <source>
        <strain evidence="2 3">NCAIM B.02610</strain>
    </source>
</reference>
<keyword evidence="3" id="KW-1185">Reference proteome</keyword>
<accession>A0ABV6KEU6</accession>
<gene>
    <name evidence="2" type="ORF">ACFFHM_15440</name>
</gene>
<organism evidence="2 3">
    <name type="scientific">Halalkalibacter kiskunsagensis</name>
    <dbReference type="NCBI Taxonomy" id="1548599"/>
    <lineage>
        <taxon>Bacteria</taxon>
        <taxon>Bacillati</taxon>
        <taxon>Bacillota</taxon>
        <taxon>Bacilli</taxon>
        <taxon>Bacillales</taxon>
        <taxon>Bacillaceae</taxon>
        <taxon>Halalkalibacter</taxon>
    </lineage>
</organism>
<feature type="region of interest" description="Disordered" evidence="1">
    <location>
        <begin position="1"/>
        <end position="47"/>
    </location>
</feature>